<evidence type="ECO:0000313" key="1">
    <source>
        <dbReference type="EMBL" id="CAA6820348.1"/>
    </source>
</evidence>
<reference evidence="1" key="1">
    <citation type="submission" date="2020-01" db="EMBL/GenBank/DDBJ databases">
        <authorList>
            <person name="Meier V. D."/>
            <person name="Meier V D."/>
        </authorList>
    </citation>
    <scope>NUCLEOTIDE SEQUENCE</scope>
    <source>
        <strain evidence="1">HLG_WM_MAG_08</strain>
    </source>
</reference>
<accession>A0A6S6TW12</accession>
<dbReference type="PROSITE" id="PS51257">
    <property type="entry name" value="PROKAR_LIPOPROTEIN"/>
    <property type="match status" value="1"/>
</dbReference>
<gene>
    <name evidence="1" type="ORF">HELGO_WM52511</name>
</gene>
<dbReference type="EMBL" id="CACVAV010000311">
    <property type="protein sequence ID" value="CAA6820348.1"/>
    <property type="molecule type" value="Genomic_DNA"/>
</dbReference>
<sequence length="774" mass="86842">MRLTHGLTLFAILLLQACGGNNGDGGGDDGGDPEPNPEKGRLVVYNSATDNKALPVRNVPFITAPTVAAKSGNTNTDGGFEYLGAESVTFTLLGKQFGPIAAKATVGISDLADSYCKDSDTPISCQYQVRRNIQRTLLSVDADENYDNGITIYDDFSSFPMDPESSIDDYELALSKKLLKEGRQAAAVFSPSLGINLEEPQPEADDVGGQPIPFADLFRIARPFPEYSCTEIEYDAQGWPKKIPDSCAEEKNDIFKIPTYALAFMLRGVPFGTLPTGKYTVLYEGSGIIQYDGIGTKVIAESSPGRDILEVTPDLLKNRAAAGLRVFIKSVVEDNHIRNLRIIMPGGICAGNPFIRVDNADECPAGDYRNFVETYEQDTNAIVFNPEFMRFLKDFKTIRMMNFMKASPRNPCFEFQDEEYFECILQEFTWSQRAKMDDAMWGGSFRTDLAERAGRGVPLEVTVALANQLQRDPWFNIPHNATDDYVEKYATYVRNNLDSKLKAHIEYSNEPWNGPFWANPYTIEMGKRNGVTGSNDYWTGLLYYTERSVEIFDIWQEVWGGTDRLFRIINTQHNGGSFASRNMLKHKGAYQSIDAIASGPYFFGCWDRAGTQCKDEALVPKLLKDVTSVDDIFEILDDPNNPYGLEKTIEHIKLQAEAAKDYDVDLYAYEGGQHLTVVWGDGNLDTARKLKLLDLFRAANRDSRMAGRYIQLLDGWKANGGKLFALYTLPQTYHNFGSFGIKEHMGQKRSDAPKYDGSMKFQENQRKCWWDNCE</sequence>
<name>A0A6S6TW12_9GAMM</name>
<protein>
    <submittedName>
        <fullName evidence="1">Uncharacterized protein</fullName>
    </submittedName>
</protein>
<proteinExistence type="predicted"/>
<dbReference type="AlphaFoldDB" id="A0A6S6TW12"/>
<organism evidence="1">
    <name type="scientific">uncultured Thiotrichaceae bacterium</name>
    <dbReference type="NCBI Taxonomy" id="298394"/>
    <lineage>
        <taxon>Bacteria</taxon>
        <taxon>Pseudomonadati</taxon>
        <taxon>Pseudomonadota</taxon>
        <taxon>Gammaproteobacteria</taxon>
        <taxon>Thiotrichales</taxon>
        <taxon>Thiotrichaceae</taxon>
        <taxon>environmental samples</taxon>
    </lineage>
</organism>